<evidence type="ECO:0000313" key="2">
    <source>
        <dbReference type="Proteomes" id="UP001151760"/>
    </source>
</evidence>
<reference evidence="1" key="1">
    <citation type="journal article" date="2022" name="Int. J. Mol. Sci.">
        <title>Draft Genome of Tanacetum Coccineum: Genomic Comparison of Closely Related Tanacetum-Family Plants.</title>
        <authorList>
            <person name="Yamashiro T."/>
            <person name="Shiraishi A."/>
            <person name="Nakayama K."/>
            <person name="Satake H."/>
        </authorList>
    </citation>
    <scope>NUCLEOTIDE SEQUENCE</scope>
</reference>
<name>A0ABQ5IDA1_9ASTR</name>
<reference evidence="1" key="2">
    <citation type="submission" date="2022-01" db="EMBL/GenBank/DDBJ databases">
        <authorList>
            <person name="Yamashiro T."/>
            <person name="Shiraishi A."/>
            <person name="Satake H."/>
            <person name="Nakayama K."/>
        </authorList>
    </citation>
    <scope>NUCLEOTIDE SEQUENCE</scope>
</reference>
<dbReference type="Proteomes" id="UP001151760">
    <property type="component" value="Unassembled WGS sequence"/>
</dbReference>
<accession>A0ABQ5IDA1</accession>
<keyword evidence="2" id="KW-1185">Reference proteome</keyword>
<comment type="caution">
    <text evidence="1">The sequence shown here is derived from an EMBL/GenBank/DDBJ whole genome shotgun (WGS) entry which is preliminary data.</text>
</comment>
<proteinExistence type="predicted"/>
<sequence length="116" mass="12354">MNGVISGRDVVIVVASVLIRGGVTSDDNLVDETSMKGAITGGVDVSITLWGRLQRGILLPCAQGLVHKRQCNFLDFDQVLRSTFMALRAVASVSLSVSLNQSCMKNHGSTFNDVSS</sequence>
<organism evidence="1 2">
    <name type="scientific">Tanacetum coccineum</name>
    <dbReference type="NCBI Taxonomy" id="301880"/>
    <lineage>
        <taxon>Eukaryota</taxon>
        <taxon>Viridiplantae</taxon>
        <taxon>Streptophyta</taxon>
        <taxon>Embryophyta</taxon>
        <taxon>Tracheophyta</taxon>
        <taxon>Spermatophyta</taxon>
        <taxon>Magnoliopsida</taxon>
        <taxon>eudicotyledons</taxon>
        <taxon>Gunneridae</taxon>
        <taxon>Pentapetalae</taxon>
        <taxon>asterids</taxon>
        <taxon>campanulids</taxon>
        <taxon>Asterales</taxon>
        <taxon>Asteraceae</taxon>
        <taxon>Asteroideae</taxon>
        <taxon>Anthemideae</taxon>
        <taxon>Anthemidinae</taxon>
        <taxon>Tanacetum</taxon>
    </lineage>
</organism>
<gene>
    <name evidence="1" type="ORF">Tco_1093636</name>
</gene>
<protein>
    <submittedName>
        <fullName evidence="1">Uncharacterized protein</fullName>
    </submittedName>
</protein>
<dbReference type="EMBL" id="BQNB010020645">
    <property type="protein sequence ID" value="GJT98118.1"/>
    <property type="molecule type" value="Genomic_DNA"/>
</dbReference>
<evidence type="ECO:0000313" key="1">
    <source>
        <dbReference type="EMBL" id="GJT98118.1"/>
    </source>
</evidence>